<dbReference type="STRING" id="670052.PA27867_2207"/>
<dbReference type="PATRIC" id="fig|670052.7.peg.2269"/>
<dbReference type="Pfam" id="PF01546">
    <property type="entry name" value="Peptidase_M20"/>
    <property type="match status" value="1"/>
</dbReference>
<dbReference type="CDD" id="cd05672">
    <property type="entry name" value="M20_ACY1L2-like"/>
    <property type="match status" value="1"/>
</dbReference>
<protein>
    <recommendedName>
        <fullName evidence="1">Peptidase M20 domain-containing protein 2</fullName>
    </recommendedName>
</protein>
<dbReference type="Gene3D" id="3.40.630.10">
    <property type="entry name" value="Zn peptidases"/>
    <property type="match status" value="1"/>
</dbReference>
<dbReference type="NCBIfam" id="TIGR01891">
    <property type="entry name" value="amidohydrolases"/>
    <property type="match status" value="1"/>
</dbReference>
<dbReference type="SUPFAM" id="SSF55031">
    <property type="entry name" value="Bacterial exopeptidase dimerisation domain"/>
    <property type="match status" value="1"/>
</dbReference>
<comment type="similarity">
    <text evidence="1">Belongs to the peptidase M20A family.</text>
</comment>
<dbReference type="SUPFAM" id="SSF53187">
    <property type="entry name" value="Zn-dependent exopeptidases"/>
    <property type="match status" value="1"/>
</dbReference>
<dbReference type="InterPro" id="IPR052030">
    <property type="entry name" value="Peptidase_M20/M20A_hydrolases"/>
</dbReference>
<dbReference type="PANTHER" id="PTHR30575:SF0">
    <property type="entry name" value="XAA-ARG DIPEPTIDASE"/>
    <property type="match status" value="1"/>
</dbReference>
<dbReference type="OrthoDB" id="9781032at2"/>
<proteinExistence type="inferred from homology"/>
<dbReference type="RefSeq" id="WP_066596359.1">
    <property type="nucleotide sequence ID" value="NZ_CP016282.1"/>
</dbReference>
<dbReference type="InterPro" id="IPR036264">
    <property type="entry name" value="Bact_exopeptidase_dim_dom"/>
</dbReference>
<name>A0A1B1BKE1_9MICO</name>
<gene>
    <name evidence="3" type="ORF">PA27867_2207</name>
</gene>
<dbReference type="EMBL" id="CP016282">
    <property type="protein sequence ID" value="ANP73159.1"/>
    <property type="molecule type" value="Genomic_DNA"/>
</dbReference>
<dbReference type="Gene3D" id="3.30.70.360">
    <property type="match status" value="1"/>
</dbReference>
<dbReference type="Pfam" id="PF07687">
    <property type="entry name" value="M20_dimer"/>
    <property type="match status" value="1"/>
</dbReference>
<dbReference type="PIRSF" id="PIRSF037226">
    <property type="entry name" value="Amidohydrolase_ACY1L2_prd"/>
    <property type="match status" value="1"/>
</dbReference>
<dbReference type="InterPro" id="IPR017439">
    <property type="entry name" value="Amidohydrolase"/>
</dbReference>
<sequence length="435" mass="45705">MSTPNHHYLDASAAETKRKAALALPIRSAHAGAPADVSTTIRATLAQLGPELVALSRSIFDHAEEAFRETESVADIRRLLSAHGIESRGGAYGLPTAFEAEIGDPAGPTVAILAEYDALPGIGHGCGHNIIAAAAVGAFLALATVADQLPGRVVLLGTPAEEGGNGKELLARAGAFDLVDAAIMVHPFGYDAADHPFIGRRIVRVRYTGVAAHASASPFMGRNALDAVALNYQAVGFLRQHLPPGDRIHGVVLAGGDRPNIVPAFAELEYYLRSPAVETLKDLSERVEDIARGSALSTGTTVEVLWDPSPYSLPIRFNQPLTARWAVRQAELGRTVLTTAVVPSELAASTDFGNVSARVPAIHPVIRVSPPRISLHTLEFADYAQGPDGDLAVRDGADGLALTAADFLFDEDLRRAVAADFAAAGGVLDVEGYFS</sequence>
<evidence type="ECO:0000313" key="4">
    <source>
        <dbReference type="Proteomes" id="UP000092582"/>
    </source>
</evidence>
<organism evidence="3 4">
    <name type="scientific">Cryobacterium arcticum</name>
    <dbReference type="NCBI Taxonomy" id="670052"/>
    <lineage>
        <taxon>Bacteria</taxon>
        <taxon>Bacillati</taxon>
        <taxon>Actinomycetota</taxon>
        <taxon>Actinomycetes</taxon>
        <taxon>Micrococcales</taxon>
        <taxon>Microbacteriaceae</taxon>
        <taxon>Cryobacterium</taxon>
    </lineage>
</organism>
<evidence type="ECO:0000313" key="3">
    <source>
        <dbReference type="EMBL" id="ANP73159.1"/>
    </source>
</evidence>
<dbReference type="Proteomes" id="UP000092582">
    <property type="component" value="Chromosome 1"/>
</dbReference>
<dbReference type="KEGG" id="cart:PA27867_2207"/>
<evidence type="ECO:0000256" key="1">
    <source>
        <dbReference type="PIRNR" id="PIRNR037226"/>
    </source>
</evidence>
<dbReference type="GO" id="GO:0046657">
    <property type="term" value="P:folic acid catabolic process"/>
    <property type="evidence" value="ECO:0007669"/>
    <property type="project" value="TreeGrafter"/>
</dbReference>
<dbReference type="GO" id="GO:0071713">
    <property type="term" value="F:para-aminobenzoyl-glutamate hydrolase activity"/>
    <property type="evidence" value="ECO:0007669"/>
    <property type="project" value="TreeGrafter"/>
</dbReference>
<dbReference type="InterPro" id="IPR017144">
    <property type="entry name" value="Xaa-Arg_dipeptidase"/>
</dbReference>
<dbReference type="GO" id="GO:0016805">
    <property type="term" value="F:dipeptidase activity"/>
    <property type="evidence" value="ECO:0007669"/>
    <property type="project" value="InterPro"/>
</dbReference>
<dbReference type="InterPro" id="IPR011650">
    <property type="entry name" value="Peptidase_M20_dimer"/>
</dbReference>
<reference evidence="3 4" key="1">
    <citation type="submission" date="2016-06" db="EMBL/GenBank/DDBJ databases">
        <title>Genome sequencing of Cryobacterium arcticum PAMC 27867.</title>
        <authorList>
            <person name="Lee J."/>
            <person name="Kim O.-S."/>
        </authorList>
    </citation>
    <scope>NUCLEOTIDE SEQUENCE [LARGE SCALE GENOMIC DNA]</scope>
    <source>
        <strain evidence="3 4">PAMC 27867</strain>
    </source>
</reference>
<dbReference type="FunFam" id="3.30.70.360:FF:000004">
    <property type="entry name" value="Peptidase M20 domain-containing protein 2"/>
    <property type="match status" value="1"/>
</dbReference>
<feature type="domain" description="Peptidase M20 dimerisation" evidence="2">
    <location>
        <begin position="203"/>
        <end position="292"/>
    </location>
</feature>
<evidence type="ECO:0000259" key="2">
    <source>
        <dbReference type="Pfam" id="PF07687"/>
    </source>
</evidence>
<dbReference type="InterPro" id="IPR002933">
    <property type="entry name" value="Peptidase_M20"/>
</dbReference>
<accession>A0A1B1BKE1</accession>
<dbReference type="GO" id="GO:0005737">
    <property type="term" value="C:cytoplasm"/>
    <property type="evidence" value="ECO:0007669"/>
    <property type="project" value="TreeGrafter"/>
</dbReference>
<dbReference type="AlphaFoldDB" id="A0A1B1BKE1"/>
<dbReference type="PANTHER" id="PTHR30575">
    <property type="entry name" value="PEPTIDASE M20"/>
    <property type="match status" value="1"/>
</dbReference>
<keyword evidence="4" id="KW-1185">Reference proteome</keyword>